<name>C0E3J9_9CORY</name>
<comment type="caution">
    <text evidence="1">The sequence shown here is derived from an EMBL/GenBank/DDBJ whole genome shotgun (WGS) entry which is preliminary data.</text>
</comment>
<dbReference type="Proteomes" id="UP000006247">
    <property type="component" value="Unassembled WGS sequence"/>
</dbReference>
<dbReference type="HOGENOM" id="CLU_2632144_0_0_11"/>
<accession>C0E3J9</accession>
<organism evidence="1 2">
    <name type="scientific">Corynebacterium matruchotii ATCC 33806</name>
    <dbReference type="NCBI Taxonomy" id="566549"/>
    <lineage>
        <taxon>Bacteria</taxon>
        <taxon>Bacillati</taxon>
        <taxon>Actinomycetota</taxon>
        <taxon>Actinomycetes</taxon>
        <taxon>Mycobacteriales</taxon>
        <taxon>Corynebacteriaceae</taxon>
        <taxon>Corynebacterium</taxon>
    </lineage>
</organism>
<dbReference type="AlphaFoldDB" id="C0E3J9"/>
<proteinExistence type="predicted"/>
<evidence type="ECO:0000313" key="1">
    <source>
        <dbReference type="EMBL" id="EEG26742.1"/>
    </source>
</evidence>
<dbReference type="EMBL" id="ACEB01000022">
    <property type="protein sequence ID" value="EEG26742.1"/>
    <property type="molecule type" value="Genomic_DNA"/>
</dbReference>
<sequence>MGVYSLRKEVTWMKITLYYCGETFDLEGGEAKALVKQLDNQEYPGLVTVKTSSGELTVNLTETTSFALHRRRSMRIM</sequence>
<reference evidence="1 2" key="1">
    <citation type="submission" date="2009-01" db="EMBL/GenBank/DDBJ databases">
        <authorList>
            <person name="Fulton L."/>
            <person name="Clifton S."/>
            <person name="Chinwalla A.T."/>
            <person name="Mitreva M."/>
            <person name="Sodergren E."/>
            <person name="Weinstock G."/>
            <person name="Clifton S."/>
            <person name="Dooling D.J."/>
            <person name="Fulton B."/>
            <person name="Minx P."/>
            <person name="Pepin K.H."/>
            <person name="Johnson M."/>
            <person name="Bhonagiri V."/>
            <person name="Nash W.E."/>
            <person name="Mardis E.R."/>
            <person name="Wilson R.K."/>
        </authorList>
    </citation>
    <scope>NUCLEOTIDE SEQUENCE [LARGE SCALE GENOMIC DNA]</scope>
    <source>
        <strain evidence="1 2">ATCC 33806</strain>
    </source>
</reference>
<protein>
    <submittedName>
        <fullName evidence="1">Uncharacterized protein</fullName>
    </submittedName>
</protein>
<gene>
    <name evidence="1" type="ORF">CORMATOL_01563</name>
</gene>
<evidence type="ECO:0000313" key="2">
    <source>
        <dbReference type="Proteomes" id="UP000006247"/>
    </source>
</evidence>